<keyword evidence="3" id="KW-0862">Zinc</keyword>
<dbReference type="InterPro" id="IPR002893">
    <property type="entry name" value="Znf_MYND"/>
</dbReference>
<feature type="domain" description="MYND-type" evidence="5">
    <location>
        <begin position="232"/>
        <end position="275"/>
    </location>
</feature>
<proteinExistence type="predicted"/>
<comment type="caution">
    <text evidence="6">The sequence shown here is derived from an EMBL/GenBank/DDBJ whole genome shotgun (WGS) entry which is preliminary data.</text>
</comment>
<sequence length="280" mass="31251">MFSDTERKALMAGSSNIEFYRGDLMTEMKESIHSIIVQYAGLQGNHCSFFGLHNEKQGGNYMLILVNELRMDLSGQGIVADCALLPLEYESVQTLGSGLRNLMGKSGIVSVKTSDAETKAWLQFSVGMVERCRTWTHNQNKCEYYKLKKIPLTAPDLSVGKSPICNCGKGLFPTSFYADDRIKPLLPYATRAALGPLFSPPYSTKPQDFKDMARKVEERLAMMSKEIREGTCGGCGTSKRADGDETLMKCARCKGIEYCSKECQKGDWKRHKADCQVRET</sequence>
<dbReference type="EMBL" id="JAVHJO010000009">
    <property type="protein sequence ID" value="KAK6537119.1"/>
    <property type="molecule type" value="Genomic_DNA"/>
</dbReference>
<dbReference type="GO" id="GO:0008270">
    <property type="term" value="F:zinc ion binding"/>
    <property type="evidence" value="ECO:0007669"/>
    <property type="project" value="UniProtKB-KW"/>
</dbReference>
<dbReference type="Gene3D" id="6.10.140.2220">
    <property type="match status" value="1"/>
</dbReference>
<dbReference type="InterPro" id="IPR024119">
    <property type="entry name" value="TF_DEAF-1"/>
</dbReference>
<dbReference type="PROSITE" id="PS50865">
    <property type="entry name" value="ZF_MYND_2"/>
    <property type="match status" value="1"/>
</dbReference>
<evidence type="ECO:0000256" key="2">
    <source>
        <dbReference type="ARBA" id="ARBA00022771"/>
    </source>
</evidence>
<dbReference type="GO" id="GO:0005634">
    <property type="term" value="C:nucleus"/>
    <property type="evidence" value="ECO:0007669"/>
    <property type="project" value="TreeGrafter"/>
</dbReference>
<dbReference type="PANTHER" id="PTHR10237:SF14">
    <property type="entry name" value="MYND-TYPE DOMAIN-CONTAINING PROTEIN"/>
    <property type="match status" value="1"/>
</dbReference>
<dbReference type="PROSITE" id="PS01360">
    <property type="entry name" value="ZF_MYND_1"/>
    <property type="match status" value="1"/>
</dbReference>
<dbReference type="SUPFAM" id="SSF144232">
    <property type="entry name" value="HIT/MYND zinc finger-like"/>
    <property type="match status" value="1"/>
</dbReference>
<evidence type="ECO:0000313" key="6">
    <source>
        <dbReference type="EMBL" id="KAK6537119.1"/>
    </source>
</evidence>
<dbReference type="PANTHER" id="PTHR10237">
    <property type="entry name" value="DEFORMED EPIDERMAL AUTOREGULATORY FACTOR 1 HOMOLOG SUPPRESSIN"/>
    <property type="match status" value="1"/>
</dbReference>
<protein>
    <recommendedName>
        <fullName evidence="5">MYND-type domain-containing protein</fullName>
    </recommendedName>
</protein>
<organism evidence="6 7">
    <name type="scientific">Orbilia ellipsospora</name>
    <dbReference type="NCBI Taxonomy" id="2528407"/>
    <lineage>
        <taxon>Eukaryota</taxon>
        <taxon>Fungi</taxon>
        <taxon>Dikarya</taxon>
        <taxon>Ascomycota</taxon>
        <taxon>Pezizomycotina</taxon>
        <taxon>Orbiliomycetes</taxon>
        <taxon>Orbiliales</taxon>
        <taxon>Orbiliaceae</taxon>
        <taxon>Orbilia</taxon>
    </lineage>
</organism>
<gene>
    <name evidence="6" type="ORF">TWF694_011318</name>
</gene>
<evidence type="ECO:0000256" key="1">
    <source>
        <dbReference type="ARBA" id="ARBA00022723"/>
    </source>
</evidence>
<reference evidence="6 7" key="1">
    <citation type="submission" date="2019-10" db="EMBL/GenBank/DDBJ databases">
        <authorList>
            <person name="Palmer J.M."/>
        </authorList>
    </citation>
    <scope>NUCLEOTIDE SEQUENCE [LARGE SCALE GENOMIC DNA]</scope>
    <source>
        <strain evidence="6 7">TWF694</strain>
    </source>
</reference>
<dbReference type="AlphaFoldDB" id="A0AAV9X7H6"/>
<dbReference type="Pfam" id="PF01753">
    <property type="entry name" value="zf-MYND"/>
    <property type="match status" value="1"/>
</dbReference>
<keyword evidence="1" id="KW-0479">Metal-binding</keyword>
<evidence type="ECO:0000256" key="4">
    <source>
        <dbReference type="PROSITE-ProRule" id="PRU00134"/>
    </source>
</evidence>
<dbReference type="Proteomes" id="UP001365542">
    <property type="component" value="Unassembled WGS sequence"/>
</dbReference>
<keyword evidence="2 4" id="KW-0863">Zinc-finger</keyword>
<accession>A0AAV9X7H6</accession>
<evidence type="ECO:0000259" key="5">
    <source>
        <dbReference type="PROSITE" id="PS50865"/>
    </source>
</evidence>
<dbReference type="GO" id="GO:0000981">
    <property type="term" value="F:DNA-binding transcription factor activity, RNA polymerase II-specific"/>
    <property type="evidence" value="ECO:0007669"/>
    <property type="project" value="TreeGrafter"/>
</dbReference>
<evidence type="ECO:0000256" key="3">
    <source>
        <dbReference type="ARBA" id="ARBA00022833"/>
    </source>
</evidence>
<name>A0AAV9X7H6_9PEZI</name>
<evidence type="ECO:0000313" key="7">
    <source>
        <dbReference type="Proteomes" id="UP001365542"/>
    </source>
</evidence>
<keyword evidence="7" id="KW-1185">Reference proteome</keyword>